<dbReference type="GeneID" id="70135288"/>
<proteinExistence type="predicted"/>
<keyword evidence="3" id="KW-1185">Reference proteome</keyword>
<feature type="compositionally biased region" description="Pro residues" evidence="1">
    <location>
        <begin position="124"/>
        <end position="136"/>
    </location>
</feature>
<sequence>MPAPATSAPVSTPCDWEGDPLEPELDDLAYQHAPRDPVRPGDHCDWNDDSVVPELDDLAYQHVPKPKPSVPEIKAPASTPFEPPAALEEAVPMTVPDFPVVVSPESVPTQEPEDHHLAPLIDSHPPPVQPTTPPPQLKAIHPVPEVLSRNQLEKQLKEAKRKARELKKRAKKELREKHRAERRTERKIRHEQKQKAREKRRRERQNSRGDGPVVVTSAAAPLQEVEAGPSQPPPRPRDESTEEAESKFPSGWQGLPTLNDLKIGFRNLLPKHASVSETKGGSMAEDQLCETHQLRKDVQDLNKRLNEDLKENRHHSNQGTDGAADPRHISDDGRSAPGYSKKITPSSKISKTSTQDQVAQQDVHPDLTTRTCECCHAGNVRRSKSPLIDHDNRSNSIMIDVKKGQPGRLKRASCLCSVMPPVPSE</sequence>
<feature type="region of interest" description="Disordered" evidence="1">
    <location>
        <begin position="61"/>
        <end position="82"/>
    </location>
</feature>
<evidence type="ECO:0000313" key="2">
    <source>
        <dbReference type="EMBL" id="KAH6660425.1"/>
    </source>
</evidence>
<feature type="compositionally biased region" description="Low complexity" evidence="1">
    <location>
        <begin position="340"/>
        <end position="354"/>
    </location>
</feature>
<feature type="region of interest" description="Disordered" evidence="1">
    <location>
        <begin position="1"/>
        <end position="23"/>
    </location>
</feature>
<evidence type="ECO:0000313" key="3">
    <source>
        <dbReference type="Proteomes" id="UP000758603"/>
    </source>
</evidence>
<organism evidence="2 3">
    <name type="scientific">Truncatella angustata</name>
    <dbReference type="NCBI Taxonomy" id="152316"/>
    <lineage>
        <taxon>Eukaryota</taxon>
        <taxon>Fungi</taxon>
        <taxon>Dikarya</taxon>
        <taxon>Ascomycota</taxon>
        <taxon>Pezizomycotina</taxon>
        <taxon>Sordariomycetes</taxon>
        <taxon>Xylariomycetidae</taxon>
        <taxon>Amphisphaeriales</taxon>
        <taxon>Sporocadaceae</taxon>
        <taxon>Truncatella</taxon>
    </lineage>
</organism>
<feature type="compositionally biased region" description="Low complexity" evidence="1">
    <location>
        <begin position="1"/>
        <end position="13"/>
    </location>
</feature>
<comment type="caution">
    <text evidence="2">The sequence shown here is derived from an EMBL/GenBank/DDBJ whole genome shotgun (WGS) entry which is preliminary data.</text>
</comment>
<feature type="compositionally biased region" description="Basic residues" evidence="1">
    <location>
        <begin position="159"/>
        <end position="172"/>
    </location>
</feature>
<feature type="region of interest" description="Disordered" evidence="1">
    <location>
        <begin position="308"/>
        <end position="362"/>
    </location>
</feature>
<reference evidence="2" key="1">
    <citation type="journal article" date="2021" name="Nat. Commun.">
        <title>Genetic determinants of endophytism in the Arabidopsis root mycobiome.</title>
        <authorList>
            <person name="Mesny F."/>
            <person name="Miyauchi S."/>
            <person name="Thiergart T."/>
            <person name="Pickel B."/>
            <person name="Atanasova L."/>
            <person name="Karlsson M."/>
            <person name="Huettel B."/>
            <person name="Barry K.W."/>
            <person name="Haridas S."/>
            <person name="Chen C."/>
            <person name="Bauer D."/>
            <person name="Andreopoulos W."/>
            <person name="Pangilinan J."/>
            <person name="LaButti K."/>
            <person name="Riley R."/>
            <person name="Lipzen A."/>
            <person name="Clum A."/>
            <person name="Drula E."/>
            <person name="Henrissat B."/>
            <person name="Kohler A."/>
            <person name="Grigoriev I.V."/>
            <person name="Martin F.M."/>
            <person name="Hacquard S."/>
        </authorList>
    </citation>
    <scope>NUCLEOTIDE SEQUENCE</scope>
    <source>
        <strain evidence="2">MPI-SDFR-AT-0073</strain>
    </source>
</reference>
<name>A0A9P9A4M0_9PEZI</name>
<protein>
    <submittedName>
        <fullName evidence="2">Uncharacterized protein</fullName>
    </submittedName>
</protein>
<dbReference type="OrthoDB" id="4775316at2759"/>
<feature type="compositionally biased region" description="Basic residues" evidence="1">
    <location>
        <begin position="185"/>
        <end position="203"/>
    </location>
</feature>
<feature type="compositionally biased region" description="Basic and acidic residues" evidence="1">
    <location>
        <begin position="173"/>
        <end position="184"/>
    </location>
</feature>
<dbReference type="Proteomes" id="UP000758603">
    <property type="component" value="Unassembled WGS sequence"/>
</dbReference>
<dbReference type="EMBL" id="JAGPXC010000001">
    <property type="protein sequence ID" value="KAH6660425.1"/>
    <property type="molecule type" value="Genomic_DNA"/>
</dbReference>
<dbReference type="AlphaFoldDB" id="A0A9P9A4M0"/>
<gene>
    <name evidence="2" type="ORF">BKA67DRAFT_653605</name>
</gene>
<accession>A0A9P9A4M0</accession>
<feature type="compositionally biased region" description="Basic and acidic residues" evidence="1">
    <location>
        <begin position="324"/>
        <end position="334"/>
    </location>
</feature>
<dbReference type="RefSeq" id="XP_045964556.1">
    <property type="nucleotide sequence ID" value="XM_046106397.1"/>
</dbReference>
<evidence type="ECO:0000256" key="1">
    <source>
        <dbReference type="SAM" id="MobiDB-lite"/>
    </source>
</evidence>
<feature type="region of interest" description="Disordered" evidence="1">
    <location>
        <begin position="102"/>
        <end position="256"/>
    </location>
</feature>